<evidence type="ECO:0000313" key="4">
    <source>
        <dbReference type="Proteomes" id="UP001231941"/>
    </source>
</evidence>
<protein>
    <submittedName>
        <fullName evidence="3">PucR family transcriptional regulator ligand-binding domain-containing protein</fullName>
    </submittedName>
</protein>
<evidence type="ECO:0000313" key="3">
    <source>
        <dbReference type="EMBL" id="MDP5274251.1"/>
    </source>
</evidence>
<reference evidence="3 4" key="1">
    <citation type="submission" date="2023-08" db="EMBL/GenBank/DDBJ databases">
        <authorList>
            <person name="Park J.-S."/>
        </authorList>
    </citation>
    <scope>NUCLEOTIDE SEQUENCE [LARGE SCALE GENOMIC DNA]</scope>
    <source>
        <strain evidence="3 4">2205SS18-9</strain>
    </source>
</reference>
<name>A0ABT9IY20_9BACL</name>
<dbReference type="PANTHER" id="PTHR33744">
    <property type="entry name" value="CARBOHYDRATE DIACID REGULATOR"/>
    <property type="match status" value="1"/>
</dbReference>
<sequence>MEDHFQLKIIDILKRKYFNKTSIAAGHKGLNRVVTWVHVVEVTNIRKLLNGQELILSTGLGWQENEALFVSFIQQLIEAETSGLCIELGTYTSVIPQKVIEIANEHHFPIILFLEEVPFVKITQDIHFLLVNQHYLEEKRKAEENRWLREWLEGSHSEQEIHEYLVEQTSHFKLQGGVVCIYRFQSYANSNSDHRYFIMICRSAFEQHGFKLYAIEERNAMIFLLVNIRNEKDWKSRVEASIYCLSKTEYIKNSNTFKPTIGVGKFMKKLSTMNESYQTAMDAVRIKSRLTNDIQSYFYDDLHIYRFILILHKYSNLQTTAQEYLKPIIDYDKKYNGKLLETLKIYLACNGSKQDTAKRLFIVRQTLYHRMNKLKELIGDHFLNHDTRLAIEFMILAFEYLQSSEDSTK</sequence>
<evidence type="ECO:0000259" key="2">
    <source>
        <dbReference type="Pfam" id="PF13556"/>
    </source>
</evidence>
<dbReference type="InterPro" id="IPR012914">
    <property type="entry name" value="PucR_dom"/>
</dbReference>
<dbReference type="InterPro" id="IPR042070">
    <property type="entry name" value="PucR_C-HTH_sf"/>
</dbReference>
<dbReference type="Gene3D" id="1.10.10.2840">
    <property type="entry name" value="PucR C-terminal helix-turn-helix domain"/>
    <property type="match status" value="1"/>
</dbReference>
<evidence type="ECO:0000259" key="1">
    <source>
        <dbReference type="Pfam" id="PF07905"/>
    </source>
</evidence>
<dbReference type="Pfam" id="PF07905">
    <property type="entry name" value="PucR"/>
    <property type="match status" value="1"/>
</dbReference>
<feature type="domain" description="PucR C-terminal helix-turn-helix" evidence="2">
    <location>
        <begin position="339"/>
        <end position="396"/>
    </location>
</feature>
<organism evidence="3 4">
    <name type="scientific">Chengkuizengella axinellae</name>
    <dbReference type="NCBI Taxonomy" id="3064388"/>
    <lineage>
        <taxon>Bacteria</taxon>
        <taxon>Bacillati</taxon>
        <taxon>Bacillota</taxon>
        <taxon>Bacilli</taxon>
        <taxon>Bacillales</taxon>
        <taxon>Paenibacillaceae</taxon>
        <taxon>Chengkuizengella</taxon>
    </lineage>
</organism>
<dbReference type="EMBL" id="JAVAMP010000002">
    <property type="protein sequence ID" value="MDP5274251.1"/>
    <property type="molecule type" value="Genomic_DNA"/>
</dbReference>
<dbReference type="InterPro" id="IPR025736">
    <property type="entry name" value="PucR_C-HTH_dom"/>
</dbReference>
<feature type="domain" description="Purine catabolism PurC-like" evidence="1">
    <location>
        <begin position="11"/>
        <end position="127"/>
    </location>
</feature>
<dbReference type="RefSeq" id="WP_305991536.1">
    <property type="nucleotide sequence ID" value="NZ_JAVAMP010000002.1"/>
</dbReference>
<keyword evidence="4" id="KW-1185">Reference proteome</keyword>
<gene>
    <name evidence="3" type="ORF">Q5Y73_09035</name>
</gene>
<comment type="caution">
    <text evidence="3">The sequence shown here is derived from an EMBL/GenBank/DDBJ whole genome shotgun (WGS) entry which is preliminary data.</text>
</comment>
<dbReference type="InterPro" id="IPR051448">
    <property type="entry name" value="CdaR-like_regulators"/>
</dbReference>
<dbReference type="Proteomes" id="UP001231941">
    <property type="component" value="Unassembled WGS sequence"/>
</dbReference>
<dbReference type="Pfam" id="PF13556">
    <property type="entry name" value="HTH_30"/>
    <property type="match status" value="1"/>
</dbReference>
<accession>A0ABT9IY20</accession>
<proteinExistence type="predicted"/>